<dbReference type="eggNOG" id="COG1846">
    <property type="taxonomic scope" value="Bacteria"/>
</dbReference>
<name>H9UG63_SPIAZ</name>
<accession>H9UG63</accession>
<dbReference type="EMBL" id="CP003282">
    <property type="protein sequence ID" value="AFG36506.1"/>
    <property type="molecule type" value="Genomic_DNA"/>
</dbReference>
<gene>
    <name evidence="2" type="ordered locus">Spiaf_0401</name>
</gene>
<dbReference type="PATRIC" id="fig|889378.3.peg.406"/>
<dbReference type="InterPro" id="IPR036390">
    <property type="entry name" value="WH_DNA-bd_sf"/>
</dbReference>
<dbReference type="PANTHER" id="PTHR37318:SF1">
    <property type="entry name" value="BSL7504 PROTEIN"/>
    <property type="match status" value="1"/>
</dbReference>
<dbReference type="GO" id="GO:0003700">
    <property type="term" value="F:DNA-binding transcription factor activity"/>
    <property type="evidence" value="ECO:0007669"/>
    <property type="project" value="InterPro"/>
</dbReference>
<organism evidence="2 3">
    <name type="scientific">Spirochaeta africana (strain ATCC 700263 / DSM 8902 / Z-7692)</name>
    <dbReference type="NCBI Taxonomy" id="889378"/>
    <lineage>
        <taxon>Bacteria</taxon>
        <taxon>Pseudomonadati</taxon>
        <taxon>Spirochaetota</taxon>
        <taxon>Spirochaetia</taxon>
        <taxon>Spirochaetales</taxon>
        <taxon>Spirochaetaceae</taxon>
        <taxon>Spirochaeta</taxon>
    </lineage>
</organism>
<dbReference type="OrthoDB" id="9800369at2"/>
<dbReference type="Pfam" id="PF13601">
    <property type="entry name" value="HTH_34"/>
    <property type="match status" value="1"/>
</dbReference>
<feature type="domain" description="HTH arsR-type" evidence="1">
    <location>
        <begin position="1"/>
        <end position="96"/>
    </location>
</feature>
<evidence type="ECO:0000313" key="2">
    <source>
        <dbReference type="EMBL" id="AFG36506.1"/>
    </source>
</evidence>
<dbReference type="InterPro" id="IPR027395">
    <property type="entry name" value="WH_DNA-bd_dom"/>
</dbReference>
<dbReference type="SUPFAM" id="SSF46785">
    <property type="entry name" value="Winged helix' DNA-binding domain"/>
    <property type="match status" value="1"/>
</dbReference>
<dbReference type="RefSeq" id="WP_014454503.1">
    <property type="nucleotide sequence ID" value="NC_017098.1"/>
</dbReference>
<dbReference type="InterPro" id="IPR036388">
    <property type="entry name" value="WH-like_DNA-bd_sf"/>
</dbReference>
<dbReference type="AlphaFoldDB" id="H9UG63"/>
<proteinExistence type="predicted"/>
<dbReference type="STRING" id="889378.Spiaf_0401"/>
<reference evidence="3" key="1">
    <citation type="journal article" date="2013" name="Stand. Genomic Sci.">
        <title>Complete genome sequence of the halophilic bacterium Spirochaeta africana type strain (Z-7692(T)) from the alkaline Lake Magadi in the East African Rift.</title>
        <authorList>
            <person name="Liolos K."/>
            <person name="Abt B."/>
            <person name="Scheuner C."/>
            <person name="Teshima H."/>
            <person name="Held B."/>
            <person name="Lapidus A."/>
            <person name="Nolan M."/>
            <person name="Lucas S."/>
            <person name="Deshpande S."/>
            <person name="Cheng J.F."/>
            <person name="Tapia R."/>
            <person name="Goodwin L.A."/>
            <person name="Pitluck S."/>
            <person name="Pagani I."/>
            <person name="Ivanova N."/>
            <person name="Mavromatis K."/>
            <person name="Mikhailova N."/>
            <person name="Huntemann M."/>
            <person name="Pati A."/>
            <person name="Chen A."/>
            <person name="Palaniappan K."/>
            <person name="Land M."/>
            <person name="Rohde M."/>
            <person name="Tindall B.J."/>
            <person name="Detter J.C."/>
            <person name="Goker M."/>
            <person name="Bristow J."/>
            <person name="Eisen J.A."/>
            <person name="Markowitz V."/>
            <person name="Hugenholtz P."/>
            <person name="Woyke T."/>
            <person name="Klenk H.P."/>
            <person name="Kyrpides N.C."/>
        </authorList>
    </citation>
    <scope>NUCLEOTIDE SEQUENCE</scope>
    <source>
        <strain evidence="3">ATCC 700263 / DSM 8902 / Z-7692</strain>
    </source>
</reference>
<dbReference type="InterPro" id="IPR001845">
    <property type="entry name" value="HTH_ArsR_DNA-bd_dom"/>
</dbReference>
<evidence type="ECO:0000259" key="1">
    <source>
        <dbReference type="PROSITE" id="PS50987"/>
    </source>
</evidence>
<dbReference type="InterPro" id="IPR011991">
    <property type="entry name" value="ArsR-like_HTH"/>
</dbReference>
<dbReference type="KEGG" id="sfc:Spiaf_0401"/>
<keyword evidence="3" id="KW-1185">Reference proteome</keyword>
<dbReference type="HOGENOM" id="CLU_142189_1_0_12"/>
<dbReference type="SMART" id="SM00418">
    <property type="entry name" value="HTH_ARSR"/>
    <property type="match status" value="1"/>
</dbReference>
<dbReference type="Proteomes" id="UP000007383">
    <property type="component" value="Chromosome"/>
</dbReference>
<dbReference type="CDD" id="cd00090">
    <property type="entry name" value="HTH_ARSR"/>
    <property type="match status" value="1"/>
</dbReference>
<dbReference type="PANTHER" id="PTHR37318">
    <property type="entry name" value="BSL7504 PROTEIN"/>
    <property type="match status" value="1"/>
</dbReference>
<dbReference type="PROSITE" id="PS50987">
    <property type="entry name" value="HTH_ARSR_2"/>
    <property type="match status" value="1"/>
</dbReference>
<protein>
    <submittedName>
        <fullName evidence="2">Transcriptional regulator</fullName>
    </submittedName>
</protein>
<dbReference type="Gene3D" id="1.10.10.10">
    <property type="entry name" value="Winged helix-like DNA-binding domain superfamily/Winged helix DNA-binding domain"/>
    <property type="match status" value="1"/>
</dbReference>
<sequence>MTGLLQDHSRLSIVSLLASSSVGELPFTSIREKTGLTAGNLSSHLRTLENAGLVHTTKQFQGRRPLTTIELTPAGRTALDQAISAMEEFVRAHRNQ</sequence>
<evidence type="ECO:0000313" key="3">
    <source>
        <dbReference type="Proteomes" id="UP000007383"/>
    </source>
</evidence>